<gene>
    <name evidence="1" type="ORF">QBC42DRAFT_250297</name>
</gene>
<reference evidence="1" key="1">
    <citation type="journal article" date="2023" name="Mol. Phylogenet. Evol.">
        <title>Genome-scale phylogeny and comparative genomics of the fungal order Sordariales.</title>
        <authorList>
            <person name="Hensen N."/>
            <person name="Bonometti L."/>
            <person name="Westerberg I."/>
            <person name="Brannstrom I.O."/>
            <person name="Guillou S."/>
            <person name="Cros-Aarteil S."/>
            <person name="Calhoun S."/>
            <person name="Haridas S."/>
            <person name="Kuo A."/>
            <person name="Mondo S."/>
            <person name="Pangilinan J."/>
            <person name="Riley R."/>
            <person name="LaButti K."/>
            <person name="Andreopoulos B."/>
            <person name="Lipzen A."/>
            <person name="Chen C."/>
            <person name="Yan M."/>
            <person name="Daum C."/>
            <person name="Ng V."/>
            <person name="Clum A."/>
            <person name="Steindorff A."/>
            <person name="Ohm R.A."/>
            <person name="Martin F."/>
            <person name="Silar P."/>
            <person name="Natvig D.O."/>
            <person name="Lalanne C."/>
            <person name="Gautier V."/>
            <person name="Ament-Velasquez S.L."/>
            <person name="Kruys A."/>
            <person name="Hutchinson M.I."/>
            <person name="Powell A.J."/>
            <person name="Barry K."/>
            <person name="Miller A.N."/>
            <person name="Grigoriev I.V."/>
            <person name="Debuchy R."/>
            <person name="Gladieux P."/>
            <person name="Hiltunen Thoren M."/>
            <person name="Johannesson H."/>
        </authorList>
    </citation>
    <scope>NUCLEOTIDE SEQUENCE</scope>
    <source>
        <strain evidence="1">PSN324</strain>
    </source>
</reference>
<comment type="caution">
    <text evidence="1">The sequence shown here is derived from an EMBL/GenBank/DDBJ whole genome shotgun (WGS) entry which is preliminary data.</text>
</comment>
<reference evidence="1" key="2">
    <citation type="submission" date="2023-06" db="EMBL/GenBank/DDBJ databases">
        <authorList>
            <consortium name="Lawrence Berkeley National Laboratory"/>
            <person name="Mondo S.J."/>
            <person name="Hensen N."/>
            <person name="Bonometti L."/>
            <person name="Westerberg I."/>
            <person name="Brannstrom I.O."/>
            <person name="Guillou S."/>
            <person name="Cros-Aarteil S."/>
            <person name="Calhoun S."/>
            <person name="Haridas S."/>
            <person name="Kuo A."/>
            <person name="Pangilinan J."/>
            <person name="Riley R."/>
            <person name="Labutti K."/>
            <person name="Andreopoulos B."/>
            <person name="Lipzen A."/>
            <person name="Chen C."/>
            <person name="Yanf M."/>
            <person name="Daum C."/>
            <person name="Ng V."/>
            <person name="Clum A."/>
            <person name="Steindorff A."/>
            <person name="Ohm R."/>
            <person name="Martin F."/>
            <person name="Silar P."/>
            <person name="Natvig D."/>
            <person name="Lalanne C."/>
            <person name="Gautier V."/>
            <person name="Ament-Velasquez S.L."/>
            <person name="Kruys A."/>
            <person name="Hutchinson M.I."/>
            <person name="Powell A.J."/>
            <person name="Barry K."/>
            <person name="Miller A.N."/>
            <person name="Grigoriev I.V."/>
            <person name="Debuchy R."/>
            <person name="Gladieux P."/>
            <person name="Thoren M.H."/>
            <person name="Johannesson H."/>
        </authorList>
    </citation>
    <scope>NUCLEOTIDE SEQUENCE</scope>
    <source>
        <strain evidence="1">PSN324</strain>
    </source>
</reference>
<evidence type="ECO:0000313" key="2">
    <source>
        <dbReference type="Proteomes" id="UP001321749"/>
    </source>
</evidence>
<dbReference type="AlphaFoldDB" id="A0AAV9HUN4"/>
<accession>A0AAV9HUN4</accession>
<protein>
    <submittedName>
        <fullName evidence="1">Uncharacterized protein</fullName>
    </submittedName>
</protein>
<proteinExistence type="predicted"/>
<organism evidence="1 2">
    <name type="scientific">Cladorrhinum samala</name>
    <dbReference type="NCBI Taxonomy" id="585594"/>
    <lineage>
        <taxon>Eukaryota</taxon>
        <taxon>Fungi</taxon>
        <taxon>Dikarya</taxon>
        <taxon>Ascomycota</taxon>
        <taxon>Pezizomycotina</taxon>
        <taxon>Sordariomycetes</taxon>
        <taxon>Sordariomycetidae</taxon>
        <taxon>Sordariales</taxon>
        <taxon>Podosporaceae</taxon>
        <taxon>Cladorrhinum</taxon>
    </lineage>
</organism>
<keyword evidence="2" id="KW-1185">Reference proteome</keyword>
<dbReference type="EMBL" id="MU864956">
    <property type="protein sequence ID" value="KAK4463769.1"/>
    <property type="molecule type" value="Genomic_DNA"/>
</dbReference>
<sequence length="198" mass="22401">MEPRSVVQIYSSTSKYHQLQYPLLQIQVNANYSHYPPNITQSTVGSDSFTLYDTINKDSPKSQDFDERDTKCPRGYYAYCCDKLDYSGMQVKCVGVGAVSRLEDCLLFEPMPMCCCGHPAIPRLGLPTVKRIVPKVLRILQSGKPIAVIPNGVINLPATGTDCKIRRWFLVRVGFVFQNFISSLIARLRQRYEAAPER</sequence>
<dbReference type="Proteomes" id="UP001321749">
    <property type="component" value="Unassembled WGS sequence"/>
</dbReference>
<evidence type="ECO:0000313" key="1">
    <source>
        <dbReference type="EMBL" id="KAK4463769.1"/>
    </source>
</evidence>
<name>A0AAV9HUN4_9PEZI</name>